<protein>
    <submittedName>
        <fullName evidence="3">Peptidoglycan-binding protein</fullName>
    </submittedName>
</protein>
<dbReference type="Gene3D" id="1.10.101.10">
    <property type="entry name" value="PGBD-like superfamily/PGBD"/>
    <property type="match status" value="2"/>
</dbReference>
<evidence type="ECO:0000313" key="3">
    <source>
        <dbReference type="EMBL" id="PZM17109.1"/>
    </source>
</evidence>
<feature type="domain" description="Peptidoglycan binding-like" evidence="2">
    <location>
        <begin position="153"/>
        <end position="206"/>
    </location>
</feature>
<name>A0A2W4CY74_9HYPH</name>
<dbReference type="InterPro" id="IPR036365">
    <property type="entry name" value="PGBD-like_sf"/>
</dbReference>
<feature type="transmembrane region" description="Helical" evidence="1">
    <location>
        <begin position="61"/>
        <end position="81"/>
    </location>
</feature>
<dbReference type="Proteomes" id="UP000248925">
    <property type="component" value="Unassembled WGS sequence"/>
</dbReference>
<keyword evidence="4" id="KW-1185">Reference proteome</keyword>
<evidence type="ECO:0000313" key="4">
    <source>
        <dbReference type="Proteomes" id="UP000248925"/>
    </source>
</evidence>
<evidence type="ECO:0000259" key="2">
    <source>
        <dbReference type="Pfam" id="PF01471"/>
    </source>
</evidence>
<gene>
    <name evidence="3" type="ORF">CPY51_02430</name>
</gene>
<keyword evidence="1" id="KW-0472">Membrane</keyword>
<dbReference type="InterPro" id="IPR036366">
    <property type="entry name" value="PGBDSf"/>
</dbReference>
<dbReference type="SUPFAM" id="SSF47090">
    <property type="entry name" value="PGBD-like"/>
    <property type="match status" value="2"/>
</dbReference>
<keyword evidence="1" id="KW-0812">Transmembrane</keyword>
<dbReference type="AlphaFoldDB" id="A0A2W4CY74"/>
<reference evidence="3 4" key="1">
    <citation type="journal article" date="2018" name="Sci. Rep.">
        <title>Rhizobium tumorigenes sp. nov., a novel plant tumorigenic bacterium isolated from cane gall tumors on thornless blackberry.</title>
        <authorList>
            <person name="Kuzmanovi N."/>
            <person name="Smalla K."/>
            <person name="Gronow S."/>
            <person name="PuBawska J."/>
        </authorList>
    </citation>
    <scope>NUCLEOTIDE SEQUENCE [LARGE SCALE GENOMIC DNA]</scope>
    <source>
        <strain evidence="3 4">CCBAU 85046</strain>
    </source>
</reference>
<proteinExistence type="predicted"/>
<evidence type="ECO:0000256" key="1">
    <source>
        <dbReference type="SAM" id="Phobius"/>
    </source>
</evidence>
<dbReference type="Pfam" id="PF01471">
    <property type="entry name" value="PG_binding_1"/>
    <property type="match status" value="2"/>
</dbReference>
<keyword evidence="1" id="KW-1133">Transmembrane helix</keyword>
<dbReference type="EMBL" id="PCDP01000001">
    <property type="protein sequence ID" value="PZM17109.1"/>
    <property type="molecule type" value="Genomic_DNA"/>
</dbReference>
<dbReference type="RefSeq" id="WP_111158436.1">
    <property type="nucleotide sequence ID" value="NZ_PCDP01000001.1"/>
</dbReference>
<dbReference type="OrthoDB" id="9816507at2"/>
<feature type="domain" description="Peptidoglycan binding-like" evidence="2">
    <location>
        <begin position="271"/>
        <end position="324"/>
    </location>
</feature>
<sequence>MAARKRKSPKGKAKRRHVGLASRGAVAVGTLGLRGAGALGNVGLRGAGVLGAVIARNPSVAGGAMAFVVIFSFVAANALWYQPGVHPSPFFRTRDPASTALAGHKSSLRNQQDASNTTTFRIERPDAAAAKSASTSVANAATPPPASPQTVKLVAEVQSELVRRGLYNGAADGVIGPRTTSAILFFQESVGMQQTGEPSPELLAALKTNSSGSAAVPIERPAADLTSKAAAVDPVAAAIRSSEKDVRTASNAPKAPAANAATSPAVNSVNMVMQIQKGLSNIAYSDVSVDGVAGETTRTAILHFQKHYRLPETGEPDAAVLKKLRDIGAL</sequence>
<comment type="caution">
    <text evidence="3">The sequence shown here is derived from an EMBL/GenBank/DDBJ whole genome shotgun (WGS) entry which is preliminary data.</text>
</comment>
<dbReference type="InterPro" id="IPR002477">
    <property type="entry name" value="Peptidoglycan-bd-like"/>
</dbReference>
<organism evidence="3 4">
    <name type="scientific">Rhizobium tubonense</name>
    <dbReference type="NCBI Taxonomy" id="484088"/>
    <lineage>
        <taxon>Bacteria</taxon>
        <taxon>Pseudomonadati</taxon>
        <taxon>Pseudomonadota</taxon>
        <taxon>Alphaproteobacteria</taxon>
        <taxon>Hyphomicrobiales</taxon>
        <taxon>Rhizobiaceae</taxon>
        <taxon>Rhizobium/Agrobacterium group</taxon>
        <taxon>Rhizobium</taxon>
    </lineage>
</organism>
<accession>A0A2W4CY74</accession>